<evidence type="ECO:0000313" key="1">
    <source>
        <dbReference type="EMBL" id="WAW10206.1"/>
    </source>
</evidence>
<keyword evidence="2" id="KW-1185">Reference proteome</keyword>
<dbReference type="AlphaFoldDB" id="A0A9E9LVY1"/>
<dbReference type="KEGG" id="ovb:NB640_00610"/>
<protein>
    <submittedName>
        <fullName evidence="1">Uncharacterized protein</fullName>
    </submittedName>
</protein>
<gene>
    <name evidence="1" type="ORF">NB640_00610</name>
</gene>
<sequence>MTGWSWDKEDAKSHVIVPKSEAVAVYLDNSDQLIIRQQGELGEEDSMVIIPAGYTETLINAIRSAKKL</sequence>
<organism evidence="1 2">
    <name type="scientific">Oxalobacter vibrioformis</name>
    <dbReference type="NCBI Taxonomy" id="933080"/>
    <lineage>
        <taxon>Bacteria</taxon>
        <taxon>Pseudomonadati</taxon>
        <taxon>Pseudomonadota</taxon>
        <taxon>Betaproteobacteria</taxon>
        <taxon>Burkholderiales</taxon>
        <taxon>Oxalobacteraceae</taxon>
        <taxon>Oxalobacter</taxon>
    </lineage>
</organism>
<evidence type="ECO:0000313" key="2">
    <source>
        <dbReference type="Proteomes" id="UP001156215"/>
    </source>
</evidence>
<reference evidence="1" key="1">
    <citation type="journal article" date="2022" name="Front. Microbiol.">
        <title>New perspectives on an old grouping: The genomic and phenotypic variability of Oxalobacter formigenes and the implications for calcium oxalate stone prevention.</title>
        <authorList>
            <person name="Chmiel J.A."/>
            <person name="Carr C."/>
            <person name="Stuivenberg G.A."/>
            <person name="Venema R."/>
            <person name="Chanyi R.M."/>
            <person name="Al K.F."/>
            <person name="Giguere D."/>
            <person name="Say H."/>
            <person name="Akouris P.P."/>
            <person name="Dominguez Romero S.A."/>
            <person name="Kwong A."/>
            <person name="Tai V."/>
            <person name="Koval S.F."/>
            <person name="Razvi H."/>
            <person name="Bjazevic J."/>
            <person name="Burton J.P."/>
        </authorList>
    </citation>
    <scope>NUCLEOTIDE SEQUENCE</scope>
    <source>
        <strain evidence="1">WoOx3</strain>
    </source>
</reference>
<proteinExistence type="predicted"/>
<dbReference type="RefSeq" id="WP_269309209.1">
    <property type="nucleotide sequence ID" value="NZ_CP098242.1"/>
</dbReference>
<accession>A0A9E9LVY1</accession>
<dbReference type="Proteomes" id="UP001156215">
    <property type="component" value="Chromosome"/>
</dbReference>
<dbReference type="EMBL" id="CP098242">
    <property type="protein sequence ID" value="WAW10206.1"/>
    <property type="molecule type" value="Genomic_DNA"/>
</dbReference>
<name>A0A9E9LVY1_9BURK</name>